<dbReference type="RefSeq" id="WP_070236873.1">
    <property type="nucleotide sequence ID" value="NZ_CP017478.1"/>
</dbReference>
<keyword evidence="2" id="KW-1185">Reference proteome</keyword>
<protein>
    <submittedName>
        <fullName evidence="1">Uncharacterized protein</fullName>
    </submittedName>
</protein>
<name>A0A1D8P807_9FLAO</name>
<evidence type="ECO:0000313" key="1">
    <source>
        <dbReference type="EMBL" id="AOW20700.1"/>
    </source>
</evidence>
<reference evidence="1 2" key="1">
    <citation type="submission" date="2016-10" db="EMBL/GenBank/DDBJ databases">
        <title>Lutibacter sp. LPB0138, isolated from marine gastropod.</title>
        <authorList>
            <person name="Kim E."/>
            <person name="Yi H."/>
        </authorList>
    </citation>
    <scope>NUCLEOTIDE SEQUENCE [LARGE SCALE GENOMIC DNA]</scope>
    <source>
        <strain evidence="1 2">LPB0138</strain>
    </source>
</reference>
<accession>A0A1D8P807</accession>
<evidence type="ECO:0000313" key="2">
    <source>
        <dbReference type="Proteomes" id="UP000176050"/>
    </source>
</evidence>
<gene>
    <name evidence="1" type="ORF">LPB138_08435</name>
</gene>
<dbReference type="AlphaFoldDB" id="A0A1D8P807"/>
<dbReference type="OrthoDB" id="681139at2"/>
<dbReference type="Proteomes" id="UP000176050">
    <property type="component" value="Chromosome"/>
</dbReference>
<dbReference type="KEGG" id="lul:LPB138_08435"/>
<proteinExistence type="predicted"/>
<organism evidence="1 2">
    <name type="scientific">Urechidicola croceus</name>
    <dbReference type="NCBI Taxonomy" id="1850246"/>
    <lineage>
        <taxon>Bacteria</taxon>
        <taxon>Pseudomonadati</taxon>
        <taxon>Bacteroidota</taxon>
        <taxon>Flavobacteriia</taxon>
        <taxon>Flavobacteriales</taxon>
        <taxon>Flavobacteriaceae</taxon>
        <taxon>Urechidicola</taxon>
    </lineage>
</organism>
<dbReference type="STRING" id="1850246.LPB138_08435"/>
<sequence length="356" mass="40790">MNIHVDKTQNKKSELASNLISPKKNITNSTFHFANKHSDAVFQRKLIEIVNKNPAISQFSTINEITNSSPEINKKPQVKNTSNSVVQRIFNVSFSKVQGNGPYQISEVKYQRNSSETTGGPHVTPNSLFVMQVEKTILNKPFDEAFNNLKGLFQKFMVDENEVDIPLRNKIYASFKIIWDKYKAIDPADIDAMERTQVIQQLSEAYIKMRNSRKGAIVTKFSGRKEEGEEKEEISKIKAVKNLDDLRNRRTDDVSIGDGIEKEQKRSKRETNTPLIKLAEAIFEWCDTATLKSAHNNDLSNFNNKNIKLNWAQRHLNDAIYALGITDDEKVYINSKEENLKTLLTEKYLEKMKAIT</sequence>
<dbReference type="EMBL" id="CP017478">
    <property type="protein sequence ID" value="AOW20700.1"/>
    <property type="molecule type" value="Genomic_DNA"/>
</dbReference>